<sequence length="105" mass="11930">MLLVRLLTLLLALLHSGLRERLLVLALLARVLALLGERGLLVRLLLRTGVRLLRLLRVLRLLAVLRELLLRRRTVAARLTCVRVLRRLGRGCGHGWILLLLVGTR</sequence>
<dbReference type="Proteomes" id="UP001501705">
    <property type="component" value="Unassembled WGS sequence"/>
</dbReference>
<reference evidence="2" key="1">
    <citation type="journal article" date="2019" name="Int. J. Syst. Evol. Microbiol.">
        <title>The Global Catalogue of Microorganisms (GCM) 10K type strain sequencing project: providing services to taxonomists for standard genome sequencing and annotation.</title>
        <authorList>
            <consortium name="The Broad Institute Genomics Platform"/>
            <consortium name="The Broad Institute Genome Sequencing Center for Infectious Disease"/>
            <person name="Wu L."/>
            <person name="Ma J."/>
        </authorList>
    </citation>
    <scope>NUCLEOTIDE SEQUENCE [LARGE SCALE GENOMIC DNA]</scope>
    <source>
        <strain evidence="2">JCM 15572</strain>
    </source>
</reference>
<protein>
    <submittedName>
        <fullName evidence="1">Uncharacterized protein</fullName>
    </submittedName>
</protein>
<organism evidence="1 2">
    <name type="scientific">Kribbella hippodromi</name>
    <dbReference type="NCBI Taxonomy" id="434347"/>
    <lineage>
        <taxon>Bacteria</taxon>
        <taxon>Bacillati</taxon>
        <taxon>Actinomycetota</taxon>
        <taxon>Actinomycetes</taxon>
        <taxon>Propionibacteriales</taxon>
        <taxon>Kribbellaceae</taxon>
        <taxon>Kribbella</taxon>
    </lineage>
</organism>
<evidence type="ECO:0000313" key="1">
    <source>
        <dbReference type="EMBL" id="GAA1565604.1"/>
    </source>
</evidence>
<comment type="caution">
    <text evidence="1">The sequence shown here is derived from an EMBL/GenBank/DDBJ whole genome shotgun (WGS) entry which is preliminary data.</text>
</comment>
<name>A0ABP4NSU6_9ACTN</name>
<gene>
    <name evidence="1" type="ORF">GCM10009804_22870</name>
</gene>
<evidence type="ECO:0000313" key="2">
    <source>
        <dbReference type="Proteomes" id="UP001501705"/>
    </source>
</evidence>
<proteinExistence type="predicted"/>
<accession>A0ABP4NSU6</accession>
<dbReference type="EMBL" id="BAAAPH010000006">
    <property type="protein sequence ID" value="GAA1565604.1"/>
    <property type="molecule type" value="Genomic_DNA"/>
</dbReference>
<keyword evidence="2" id="KW-1185">Reference proteome</keyword>